<name>A0A8J1UJU2_OWEFU</name>
<gene>
    <name evidence="3" type="ORF">OFUS_LOCUS14237</name>
</gene>
<sequence length="150" mass="16704">MAGLSEQEIVGYREVFDMFDKDGSGFISSGELKAALEQMGHRPSDDDVQAMLIEVDADGSGTIDWGEFLRMFQKKPRKQHKEANLRKAFKAMDKDKSGDICIAEVRQFLRDNGIGEDIVPDDKLDGMIAEVDSSGDGKISFEEFLTMMNA</sequence>
<dbReference type="Gene3D" id="1.10.238.10">
    <property type="entry name" value="EF-hand"/>
    <property type="match status" value="2"/>
</dbReference>
<dbReference type="PROSITE" id="PS50222">
    <property type="entry name" value="EF_HAND_2"/>
    <property type="match status" value="4"/>
</dbReference>
<dbReference type="SUPFAM" id="SSF47473">
    <property type="entry name" value="EF-hand"/>
    <property type="match status" value="1"/>
</dbReference>
<dbReference type="EMBL" id="CAIIXF020000007">
    <property type="protein sequence ID" value="CAH1788768.1"/>
    <property type="molecule type" value="Genomic_DNA"/>
</dbReference>
<evidence type="ECO:0000313" key="4">
    <source>
        <dbReference type="Proteomes" id="UP000749559"/>
    </source>
</evidence>
<keyword evidence="4" id="KW-1185">Reference proteome</keyword>
<dbReference type="Pfam" id="PF13499">
    <property type="entry name" value="EF-hand_7"/>
    <property type="match status" value="2"/>
</dbReference>
<dbReference type="GO" id="GO:0005509">
    <property type="term" value="F:calcium ion binding"/>
    <property type="evidence" value="ECO:0007669"/>
    <property type="project" value="InterPro"/>
</dbReference>
<dbReference type="GO" id="GO:0016460">
    <property type="term" value="C:myosin II complex"/>
    <property type="evidence" value="ECO:0007669"/>
    <property type="project" value="TreeGrafter"/>
</dbReference>
<dbReference type="InterPro" id="IPR011992">
    <property type="entry name" value="EF-hand-dom_pair"/>
</dbReference>
<dbReference type="OrthoDB" id="26525at2759"/>
<dbReference type="PANTHER" id="PTHR23048:SF0">
    <property type="entry name" value="CALMODULIN LIKE 3"/>
    <property type="match status" value="1"/>
</dbReference>
<dbReference type="Proteomes" id="UP000749559">
    <property type="component" value="Unassembled WGS sequence"/>
</dbReference>
<dbReference type="FunFam" id="1.10.238.10:FF:000527">
    <property type="entry name" value="Calmodulin-3"/>
    <property type="match status" value="1"/>
</dbReference>
<dbReference type="PRINTS" id="PR01697">
    <property type="entry name" value="PARVALBUMIN"/>
</dbReference>
<evidence type="ECO:0000256" key="2">
    <source>
        <dbReference type="ARBA" id="ARBA00022837"/>
    </source>
</evidence>
<dbReference type="AlphaFoldDB" id="A0A8J1UJU2"/>
<keyword evidence="2" id="KW-0106">Calcium</keyword>
<evidence type="ECO:0000313" key="3">
    <source>
        <dbReference type="EMBL" id="CAH1788768.1"/>
    </source>
</evidence>
<evidence type="ECO:0000256" key="1">
    <source>
        <dbReference type="ARBA" id="ARBA00022737"/>
    </source>
</evidence>
<dbReference type="InterPro" id="IPR002048">
    <property type="entry name" value="EF_hand_dom"/>
</dbReference>
<comment type="caution">
    <text evidence="3">The sequence shown here is derived from an EMBL/GenBank/DDBJ whole genome shotgun (WGS) entry which is preliminary data.</text>
</comment>
<dbReference type="PROSITE" id="PS50112">
    <property type="entry name" value="PAS"/>
    <property type="match status" value="1"/>
</dbReference>
<keyword evidence="1" id="KW-0677">Repeat</keyword>
<dbReference type="InterPro" id="IPR050230">
    <property type="entry name" value="CALM/Myosin/TropC-like"/>
</dbReference>
<protein>
    <submittedName>
        <fullName evidence="3">Uncharacterized protein</fullName>
    </submittedName>
</protein>
<dbReference type="SMART" id="SM00054">
    <property type="entry name" value="EFh"/>
    <property type="match status" value="4"/>
</dbReference>
<dbReference type="InterPro" id="IPR000014">
    <property type="entry name" value="PAS"/>
</dbReference>
<proteinExistence type="predicted"/>
<dbReference type="InterPro" id="IPR018247">
    <property type="entry name" value="EF_Hand_1_Ca_BS"/>
</dbReference>
<dbReference type="PANTHER" id="PTHR23048">
    <property type="entry name" value="MYOSIN LIGHT CHAIN 1, 3"/>
    <property type="match status" value="1"/>
</dbReference>
<dbReference type="PROSITE" id="PS00018">
    <property type="entry name" value="EF_HAND_1"/>
    <property type="match status" value="4"/>
</dbReference>
<accession>A0A8J1UJU2</accession>
<reference evidence="3" key="1">
    <citation type="submission" date="2022-03" db="EMBL/GenBank/DDBJ databases">
        <authorList>
            <person name="Martin C."/>
        </authorList>
    </citation>
    <scope>NUCLEOTIDE SEQUENCE</scope>
</reference>
<organism evidence="3 4">
    <name type="scientific">Owenia fusiformis</name>
    <name type="common">Polychaete worm</name>
    <dbReference type="NCBI Taxonomy" id="6347"/>
    <lineage>
        <taxon>Eukaryota</taxon>
        <taxon>Metazoa</taxon>
        <taxon>Spiralia</taxon>
        <taxon>Lophotrochozoa</taxon>
        <taxon>Annelida</taxon>
        <taxon>Polychaeta</taxon>
        <taxon>Sedentaria</taxon>
        <taxon>Canalipalpata</taxon>
        <taxon>Sabellida</taxon>
        <taxon>Oweniida</taxon>
        <taxon>Oweniidae</taxon>
        <taxon>Owenia</taxon>
    </lineage>
</organism>